<protein>
    <submittedName>
        <fullName evidence="1">Uncharacterized protein</fullName>
    </submittedName>
</protein>
<name>A0A2P5DRW8_TREOI</name>
<keyword evidence="2" id="KW-1185">Reference proteome</keyword>
<dbReference type="InParanoid" id="A0A2P5DRW8"/>
<gene>
    <name evidence="1" type="ORF">TorRG33x02_244110</name>
</gene>
<accession>A0A2P5DRW8</accession>
<comment type="caution">
    <text evidence="1">The sequence shown here is derived from an EMBL/GenBank/DDBJ whole genome shotgun (WGS) entry which is preliminary data.</text>
</comment>
<reference evidence="2" key="1">
    <citation type="submission" date="2016-06" db="EMBL/GenBank/DDBJ databases">
        <title>Parallel loss of symbiosis genes in relatives of nitrogen-fixing non-legume Parasponia.</title>
        <authorList>
            <person name="Van Velzen R."/>
            <person name="Holmer R."/>
            <person name="Bu F."/>
            <person name="Rutten L."/>
            <person name="Van Zeijl A."/>
            <person name="Liu W."/>
            <person name="Santuari L."/>
            <person name="Cao Q."/>
            <person name="Sharma T."/>
            <person name="Shen D."/>
            <person name="Roswanjaya Y."/>
            <person name="Wardhani T."/>
            <person name="Kalhor M.S."/>
            <person name="Jansen J."/>
            <person name="Van den Hoogen J."/>
            <person name="Gungor B."/>
            <person name="Hartog M."/>
            <person name="Hontelez J."/>
            <person name="Verver J."/>
            <person name="Yang W.-C."/>
            <person name="Schijlen E."/>
            <person name="Repin R."/>
            <person name="Schilthuizen M."/>
            <person name="Schranz E."/>
            <person name="Heidstra R."/>
            <person name="Miyata K."/>
            <person name="Fedorova E."/>
            <person name="Kohlen W."/>
            <person name="Bisseling T."/>
            <person name="Smit S."/>
            <person name="Geurts R."/>
        </authorList>
    </citation>
    <scope>NUCLEOTIDE SEQUENCE [LARGE SCALE GENOMIC DNA]</scope>
    <source>
        <strain evidence="2">cv. RG33-2</strain>
    </source>
</reference>
<sequence>MVTLWRGSSGPMGGDRCTRGRNLNLHYLTNFAYPRMTPRANNSLPFVKLELCLSTDSPLRCCLHPLQNILGEILEGNFVSRLCNLRFGLRSSF</sequence>
<dbReference type="AlphaFoldDB" id="A0A2P5DRW8"/>
<evidence type="ECO:0000313" key="1">
    <source>
        <dbReference type="EMBL" id="PON76012.1"/>
    </source>
</evidence>
<proteinExistence type="predicted"/>
<dbReference type="EMBL" id="JXTC01000253">
    <property type="protein sequence ID" value="PON76012.1"/>
    <property type="molecule type" value="Genomic_DNA"/>
</dbReference>
<evidence type="ECO:0000313" key="2">
    <source>
        <dbReference type="Proteomes" id="UP000237000"/>
    </source>
</evidence>
<dbReference type="Proteomes" id="UP000237000">
    <property type="component" value="Unassembled WGS sequence"/>
</dbReference>
<dbReference type="OrthoDB" id="10385665at2759"/>
<organism evidence="1 2">
    <name type="scientific">Trema orientale</name>
    <name type="common">Charcoal tree</name>
    <name type="synonym">Celtis orientalis</name>
    <dbReference type="NCBI Taxonomy" id="63057"/>
    <lineage>
        <taxon>Eukaryota</taxon>
        <taxon>Viridiplantae</taxon>
        <taxon>Streptophyta</taxon>
        <taxon>Embryophyta</taxon>
        <taxon>Tracheophyta</taxon>
        <taxon>Spermatophyta</taxon>
        <taxon>Magnoliopsida</taxon>
        <taxon>eudicotyledons</taxon>
        <taxon>Gunneridae</taxon>
        <taxon>Pentapetalae</taxon>
        <taxon>rosids</taxon>
        <taxon>fabids</taxon>
        <taxon>Rosales</taxon>
        <taxon>Cannabaceae</taxon>
        <taxon>Trema</taxon>
    </lineage>
</organism>